<proteinExistence type="predicted"/>
<dbReference type="RefSeq" id="WP_169362333.1">
    <property type="nucleotide sequence ID" value="NZ_JAAVJL010000001.1"/>
</dbReference>
<keyword evidence="1" id="KW-1133">Transmembrane helix</keyword>
<evidence type="ECO:0000313" key="3">
    <source>
        <dbReference type="Proteomes" id="UP000738376"/>
    </source>
</evidence>
<keyword evidence="1" id="KW-0472">Membrane</keyword>
<comment type="caution">
    <text evidence="2">The sequence shown here is derived from an EMBL/GenBank/DDBJ whole genome shotgun (WGS) entry which is preliminary data.</text>
</comment>
<feature type="transmembrane region" description="Helical" evidence="1">
    <location>
        <begin position="45"/>
        <end position="64"/>
    </location>
</feature>
<feature type="transmembrane region" description="Helical" evidence="1">
    <location>
        <begin position="164"/>
        <end position="182"/>
    </location>
</feature>
<gene>
    <name evidence="2" type="ORF">HC246_04395</name>
</gene>
<feature type="transmembrane region" description="Helical" evidence="1">
    <location>
        <begin position="103"/>
        <end position="125"/>
    </location>
</feature>
<dbReference type="EMBL" id="JAAVJL010000001">
    <property type="protein sequence ID" value="NMF57278.1"/>
    <property type="molecule type" value="Genomic_DNA"/>
</dbReference>
<feature type="transmembrane region" description="Helical" evidence="1">
    <location>
        <begin position="15"/>
        <end position="33"/>
    </location>
</feature>
<accession>A0ABX1LMB8</accession>
<reference evidence="2 3" key="1">
    <citation type="submission" date="2020-03" db="EMBL/GenBank/DDBJ databases">
        <title>Draft Genome Sequence of 2-Methylisoborneol Producing Pseudanabaena yagii Strain GIHE-NHR1 Isolated from North Han River in South Korea.</title>
        <authorList>
            <person name="Jeong J."/>
        </authorList>
    </citation>
    <scope>NUCLEOTIDE SEQUENCE [LARGE SCALE GENOMIC DNA]</scope>
    <source>
        <strain evidence="2 3">GIHE-NHR1</strain>
    </source>
</reference>
<feature type="transmembrane region" description="Helical" evidence="1">
    <location>
        <begin position="71"/>
        <end position="91"/>
    </location>
</feature>
<organism evidence="2 3">
    <name type="scientific">Pseudanabaena yagii GIHE-NHR1</name>
    <dbReference type="NCBI Taxonomy" id="2722753"/>
    <lineage>
        <taxon>Bacteria</taxon>
        <taxon>Bacillati</taxon>
        <taxon>Cyanobacteriota</taxon>
        <taxon>Cyanophyceae</taxon>
        <taxon>Pseudanabaenales</taxon>
        <taxon>Pseudanabaenaceae</taxon>
        <taxon>Pseudanabaena</taxon>
        <taxon>Pseudanabaena yagii</taxon>
    </lineage>
</organism>
<sequence length="439" mass="49485">MFNVLDSQNSLKRRVALAILTLTTIGATIASILHRLQPAPHLIDLFASVFLAIASLSLLVYLYFNPASLRLVVRIALFVTVFFLVLPSWLFTFQAFSSPHFSLAGSLPPITSALFLLTMIMLIFLRPQRLLYTAIAAWVAIAAPILIYLILHPVEMLTARGMDLLISLGPAMGVQIVLIFFYNRLQNIIDRLYAERLQYYSQIIERQSIRQQAIEQAFTQIHNGPLQTLAVLLREVQKEQTIPNSELLQRLTELNTEIRSVGQNLRTDEDPAQPLATSFSLEPTISESVLRLGEGTCVNLTSPLHQLFHEVYVLTLKRNLPYFQTIQIKVRNFAPIDNFPFTLELKRDLCLWLEEALCNVGKHAEGVTRIVVTGEQLNSCYILKVEDNGIGLKTAEENLKDQQGTQLGYALAEKLGGRFQRSPLPKGGVRCELCWSIKR</sequence>
<evidence type="ECO:0000313" key="2">
    <source>
        <dbReference type="EMBL" id="NMF57278.1"/>
    </source>
</evidence>
<evidence type="ECO:0008006" key="4">
    <source>
        <dbReference type="Google" id="ProtNLM"/>
    </source>
</evidence>
<evidence type="ECO:0000256" key="1">
    <source>
        <dbReference type="SAM" id="Phobius"/>
    </source>
</evidence>
<protein>
    <recommendedName>
        <fullName evidence="4">Histidine kinase/HSP90-like ATPase domain-containing protein</fullName>
    </recommendedName>
</protein>
<feature type="transmembrane region" description="Helical" evidence="1">
    <location>
        <begin position="130"/>
        <end position="152"/>
    </location>
</feature>
<keyword evidence="1" id="KW-0812">Transmembrane</keyword>
<dbReference type="Gene3D" id="3.30.565.10">
    <property type="entry name" value="Histidine kinase-like ATPase, C-terminal domain"/>
    <property type="match status" value="1"/>
</dbReference>
<keyword evidence="3" id="KW-1185">Reference proteome</keyword>
<name>A0ABX1LMB8_9CYAN</name>
<dbReference type="InterPro" id="IPR036890">
    <property type="entry name" value="HATPase_C_sf"/>
</dbReference>
<dbReference type="SUPFAM" id="SSF55874">
    <property type="entry name" value="ATPase domain of HSP90 chaperone/DNA topoisomerase II/histidine kinase"/>
    <property type="match status" value="1"/>
</dbReference>
<dbReference type="Proteomes" id="UP000738376">
    <property type="component" value="Unassembled WGS sequence"/>
</dbReference>